<feature type="region of interest" description="Disordered" evidence="1">
    <location>
        <begin position="312"/>
        <end position="379"/>
    </location>
</feature>
<accession>A0A7S2YQV9</accession>
<name>A0A7S2YQV9_9STRA</name>
<feature type="compositionally biased region" description="Basic and acidic residues" evidence="1">
    <location>
        <begin position="169"/>
        <end position="180"/>
    </location>
</feature>
<feature type="compositionally biased region" description="Polar residues" evidence="1">
    <location>
        <begin position="16"/>
        <end position="29"/>
    </location>
</feature>
<feature type="region of interest" description="Disordered" evidence="1">
    <location>
        <begin position="653"/>
        <end position="676"/>
    </location>
</feature>
<evidence type="ECO:0000256" key="1">
    <source>
        <dbReference type="SAM" id="MobiDB-lite"/>
    </source>
</evidence>
<dbReference type="EMBL" id="HBHT01036729">
    <property type="protein sequence ID" value="CAD9990043.1"/>
    <property type="molecule type" value="Transcribed_RNA"/>
</dbReference>
<sequence length="999" mass="111827">MQSLIEEVQEKERSKASFSQQISDRNAGQSKGEDVEPANSAEEPKSVSSLLSDLFKSMEEADLNEVEMSIAMEQLYTELKIINQENEELPLCTKDLSPSDLSIIENLVNQIAIEEALEGQYTNDVAIATILSIIHELKAIRISGYRREAKTTSPVRSRARICDPPSIGRDSDCSDPRVDPPSRAGTPNSGEDSVSSSTKPVSARYNKNDTKPRKKGHMVSKGSDPDTNDMELVHDMSGELASSIDRGSESGSEQRSIGTWQVAGSSSVEMDVQKRSSGSGLEPIETFASDECLEHRSFDALRIEERNNGLKFVSNRNGSSAASGENMRFGNGRLPPTPENRFYGSRSRTQRNGGEKLKNSERSKPSIEEKKEEIPEESVVQVDNLGLPRNISDDDDATLPSFLLAESASIDLLMSETDHTNDEDERDPLLKLVVFDEFFHSVAPDGNTQDKVILAQVIRFFYPFLIDGQPTNDEFAGLKAESLGMGLAPVVVDRLFVMIGLFFTREQENLKSRPKQPSGKHNGMENFLQLVMEANPELTREKNLANTQGEGSLSSLPGVEREGTADSAAFESEEERVGSSEISEDLEAYVNDAGPLSSGLATEDDFDAEDAFVDADGDGISVGSNEAPWWEVAEKLGARSAENDDFDEDIELNQSKESSKNDDDGSTSQNEEVGRVLEGIATRVQEKEERVEGSPTNVDDDIENFWKAQEEKKERQVLPQQVESPQIETKRSDISRLTNITARYNEDTWVLKRSMAMWNKSRQNWLPGKKVRVIEVDDPETIDGVQASSHLLSLARSWSTRAYRKTGHRWQEPYKERTTRHGGYLDVDVNSLYQVCTVNAPQHHQDSLPWEHRNVKQRFLYEPSVGFCRNWFGALRATGGNKLVRNPVCRPRSMEMPMRAPGWKEDWFRAPTFAPLGTNMSGDALDLAPSPSHEIDRLNRLSYDEVESEAWEEAPECGRLKNVKLRPGDRITRLTPELTSSLRRSRWRKKHFPRGTFPY</sequence>
<feature type="region of interest" description="Disordered" evidence="1">
    <location>
        <begin position="153"/>
        <end position="264"/>
    </location>
</feature>
<feature type="compositionally biased region" description="Basic and acidic residues" evidence="1">
    <location>
        <begin position="353"/>
        <end position="373"/>
    </location>
</feature>
<organism evidence="2">
    <name type="scientific">Entomoneis paludosa</name>
    <dbReference type="NCBI Taxonomy" id="265537"/>
    <lineage>
        <taxon>Eukaryota</taxon>
        <taxon>Sar</taxon>
        <taxon>Stramenopiles</taxon>
        <taxon>Ochrophyta</taxon>
        <taxon>Bacillariophyta</taxon>
        <taxon>Bacillariophyceae</taxon>
        <taxon>Bacillariophycidae</taxon>
        <taxon>Entomoneidaceae</taxon>
        <taxon>Entomoneis</taxon>
    </lineage>
</organism>
<reference evidence="2" key="1">
    <citation type="submission" date="2021-01" db="EMBL/GenBank/DDBJ databases">
        <authorList>
            <person name="Corre E."/>
            <person name="Pelletier E."/>
            <person name="Niang G."/>
            <person name="Scheremetjew M."/>
            <person name="Finn R."/>
            <person name="Kale V."/>
            <person name="Holt S."/>
            <person name="Cochrane G."/>
            <person name="Meng A."/>
            <person name="Brown T."/>
            <person name="Cohen L."/>
        </authorList>
    </citation>
    <scope>NUCLEOTIDE SEQUENCE</scope>
    <source>
        <strain evidence="2">CCMP125</strain>
    </source>
</reference>
<proteinExistence type="predicted"/>
<evidence type="ECO:0000313" key="2">
    <source>
        <dbReference type="EMBL" id="CAD9990043.1"/>
    </source>
</evidence>
<feature type="compositionally biased region" description="Polar residues" evidence="1">
    <location>
        <begin position="545"/>
        <end position="555"/>
    </location>
</feature>
<feature type="compositionally biased region" description="Polar residues" evidence="1">
    <location>
        <begin position="314"/>
        <end position="323"/>
    </location>
</feature>
<feature type="region of interest" description="Disordered" evidence="1">
    <location>
        <begin position="1"/>
        <end position="46"/>
    </location>
</feature>
<feature type="compositionally biased region" description="Polar residues" evidence="1">
    <location>
        <begin position="185"/>
        <end position="200"/>
    </location>
</feature>
<dbReference type="AlphaFoldDB" id="A0A7S2YQV9"/>
<feature type="compositionally biased region" description="Polar residues" evidence="1">
    <location>
        <begin position="249"/>
        <end position="264"/>
    </location>
</feature>
<gene>
    <name evidence="2" type="ORF">APAL1065_LOCUS24685</name>
</gene>
<protein>
    <submittedName>
        <fullName evidence="2">Uncharacterized protein</fullName>
    </submittedName>
</protein>
<feature type="region of interest" description="Disordered" evidence="1">
    <location>
        <begin position="545"/>
        <end position="585"/>
    </location>
</feature>